<name>K1Y587_MARBU</name>
<dbReference type="HOGENOM" id="CLU_1496535_0_0_1"/>
<dbReference type="AlphaFoldDB" id="K1Y587"/>
<sequence length="180" mass="21526">MSERPHDLTGRPLTLIPPLKIKRKCVIKDVASSEVIVQDDVSRQGSASASSRELGERREISEEYEFQKMAEIEKRLELEKRFEVEEELELQERLEKYCHFFTDEPPMDELPKRCIKDFERVHREWYDDLVFRRLRKDLKHAPEETGPTQYRSWAIVQEFWDDIRKSLSIEDSEFSTPSLH</sequence>
<gene>
    <name evidence="1" type="ORF">MBM_01016</name>
</gene>
<protein>
    <submittedName>
        <fullName evidence="1">Uncharacterized protein</fullName>
    </submittedName>
</protein>
<dbReference type="InParanoid" id="K1Y587"/>
<proteinExistence type="predicted"/>
<dbReference type="Proteomes" id="UP000006753">
    <property type="component" value="Unassembled WGS sequence"/>
</dbReference>
<dbReference type="EMBL" id="JH921429">
    <property type="protein sequence ID" value="EKD20334.1"/>
    <property type="molecule type" value="Genomic_DNA"/>
</dbReference>
<dbReference type="KEGG" id="mbe:MBM_01016"/>
<organism evidence="1 2">
    <name type="scientific">Marssonina brunnea f. sp. multigermtubi (strain MB_m1)</name>
    <name type="common">Marssonina leaf spot fungus</name>
    <dbReference type="NCBI Taxonomy" id="1072389"/>
    <lineage>
        <taxon>Eukaryota</taxon>
        <taxon>Fungi</taxon>
        <taxon>Dikarya</taxon>
        <taxon>Ascomycota</taxon>
        <taxon>Pezizomycotina</taxon>
        <taxon>Leotiomycetes</taxon>
        <taxon>Helotiales</taxon>
        <taxon>Drepanopezizaceae</taxon>
        <taxon>Drepanopeziza</taxon>
    </lineage>
</organism>
<keyword evidence="2" id="KW-1185">Reference proteome</keyword>
<accession>K1Y587</accession>
<reference evidence="1 2" key="1">
    <citation type="journal article" date="2012" name="BMC Genomics">
        <title>Sequencing the genome of Marssonina brunnea reveals fungus-poplar co-evolution.</title>
        <authorList>
            <person name="Zhu S."/>
            <person name="Cao Y.-Z."/>
            <person name="Jiang C."/>
            <person name="Tan B.-Y."/>
            <person name="Wang Z."/>
            <person name="Feng S."/>
            <person name="Zhang L."/>
            <person name="Su X.-H."/>
            <person name="Brejova B."/>
            <person name="Vinar T."/>
            <person name="Xu M."/>
            <person name="Wang M.-X."/>
            <person name="Zhang S.-G."/>
            <person name="Huang M.-R."/>
            <person name="Wu R."/>
            <person name="Zhou Y."/>
        </authorList>
    </citation>
    <scope>NUCLEOTIDE SEQUENCE [LARGE SCALE GENOMIC DNA]</scope>
    <source>
        <strain evidence="1 2">MB_m1</strain>
    </source>
</reference>
<evidence type="ECO:0000313" key="2">
    <source>
        <dbReference type="Proteomes" id="UP000006753"/>
    </source>
</evidence>
<evidence type="ECO:0000313" key="1">
    <source>
        <dbReference type="EMBL" id="EKD20334.1"/>
    </source>
</evidence>